<gene>
    <name evidence="1" type="ORF">GRAN_0178</name>
</gene>
<keyword evidence="2" id="KW-1185">Reference proteome</keyword>
<sequence length="55" mass="6136">MTRHAYLWGREEKCSRLLDRIEKAVGNSNSPVLKQVKPLIFDVADGLGTPGDDTH</sequence>
<dbReference type="AlphaFoldDB" id="A0A4Q0T4A3"/>
<dbReference type="Proteomes" id="UP000289437">
    <property type="component" value="Unassembled WGS sequence"/>
</dbReference>
<name>A0A4Q0T4A3_9BACT</name>
<protein>
    <submittedName>
        <fullName evidence="1">Uncharacterized protein</fullName>
    </submittedName>
</protein>
<evidence type="ECO:0000313" key="2">
    <source>
        <dbReference type="Proteomes" id="UP000289437"/>
    </source>
</evidence>
<evidence type="ECO:0000313" key="1">
    <source>
        <dbReference type="EMBL" id="RXH56868.1"/>
    </source>
</evidence>
<reference evidence="2" key="2">
    <citation type="submission" date="2019-02" db="EMBL/GenBank/DDBJ databases">
        <title>Granulicella sibirica sp. nov., a psychrotolerant acidobacterium isolated from an organic soil layer in forested tundra, West Siberia.</title>
        <authorList>
            <person name="Oshkin I.Y."/>
            <person name="Kulichevskaya I.S."/>
            <person name="Rijpstra W.I.C."/>
            <person name="Sinninghe Damste J.S."/>
            <person name="Rakitin A.L."/>
            <person name="Ravin N.V."/>
            <person name="Dedysh S.N."/>
        </authorList>
    </citation>
    <scope>NUCLEOTIDE SEQUENCE [LARGE SCALE GENOMIC DNA]</scope>
    <source>
        <strain evidence="2">AF10</strain>
    </source>
</reference>
<reference evidence="1 2" key="1">
    <citation type="submission" date="2018-11" db="EMBL/GenBank/DDBJ databases">
        <authorList>
            <person name="Mardanov A.V."/>
            <person name="Ravin N.V."/>
            <person name="Dedysh S.N."/>
        </authorList>
    </citation>
    <scope>NUCLEOTIDE SEQUENCE [LARGE SCALE GENOMIC DNA]</scope>
    <source>
        <strain evidence="1 2">AF10</strain>
    </source>
</reference>
<organism evidence="1 2">
    <name type="scientific">Granulicella sibirica</name>
    <dbReference type="NCBI Taxonomy" id="2479048"/>
    <lineage>
        <taxon>Bacteria</taxon>
        <taxon>Pseudomonadati</taxon>
        <taxon>Acidobacteriota</taxon>
        <taxon>Terriglobia</taxon>
        <taxon>Terriglobales</taxon>
        <taxon>Acidobacteriaceae</taxon>
        <taxon>Granulicella</taxon>
    </lineage>
</organism>
<dbReference type="EMBL" id="RDSM01000001">
    <property type="protein sequence ID" value="RXH56868.1"/>
    <property type="molecule type" value="Genomic_DNA"/>
</dbReference>
<accession>A0A4Q0T4A3</accession>
<comment type="caution">
    <text evidence="1">The sequence shown here is derived from an EMBL/GenBank/DDBJ whole genome shotgun (WGS) entry which is preliminary data.</text>
</comment>
<proteinExistence type="predicted"/>